<dbReference type="PROSITE" id="PS50004">
    <property type="entry name" value="C2"/>
    <property type="match status" value="1"/>
</dbReference>
<dbReference type="Proteomes" id="UP000825729">
    <property type="component" value="Unassembled WGS sequence"/>
</dbReference>
<feature type="domain" description="C2" evidence="1">
    <location>
        <begin position="3"/>
        <end position="127"/>
    </location>
</feature>
<dbReference type="PANTHER" id="PTHR38365:SF1">
    <property type="entry name" value="C2 DOMAIN-CONTAINING PROTEIN"/>
    <property type="match status" value="1"/>
</dbReference>
<evidence type="ECO:0000313" key="2">
    <source>
        <dbReference type="EMBL" id="KAG9453895.1"/>
    </source>
</evidence>
<dbReference type="PANTHER" id="PTHR38365">
    <property type="entry name" value="C2 DOMAIN-CONTAINING PROTEIN-RELATED"/>
    <property type="match status" value="1"/>
</dbReference>
<keyword evidence="3" id="KW-1185">Reference proteome</keyword>
<protein>
    <recommendedName>
        <fullName evidence="1">C2 domain-containing protein</fullName>
    </recommendedName>
</protein>
<gene>
    <name evidence="2" type="ORF">H6P81_006799</name>
</gene>
<dbReference type="Pfam" id="PF00168">
    <property type="entry name" value="C2"/>
    <property type="match status" value="1"/>
</dbReference>
<reference evidence="2 3" key="1">
    <citation type="submission" date="2021-07" db="EMBL/GenBank/DDBJ databases">
        <title>The Aristolochia fimbriata genome: insights into angiosperm evolution, floral development and chemical biosynthesis.</title>
        <authorList>
            <person name="Jiao Y."/>
        </authorList>
    </citation>
    <scope>NUCLEOTIDE SEQUENCE [LARGE SCALE GENOMIC DNA]</scope>
    <source>
        <strain evidence="2">IBCAS-2021</strain>
        <tissue evidence="2">Leaf</tissue>
    </source>
</reference>
<comment type="caution">
    <text evidence="2">The sequence shown here is derived from an EMBL/GenBank/DDBJ whole genome shotgun (WGS) entry which is preliminary data.</text>
</comment>
<dbReference type="CDD" id="cd00030">
    <property type="entry name" value="C2"/>
    <property type="match status" value="1"/>
</dbReference>
<dbReference type="SUPFAM" id="SSF49562">
    <property type="entry name" value="C2 domain (Calcium/lipid-binding domain, CaLB)"/>
    <property type="match status" value="1"/>
</dbReference>
<proteinExistence type="predicted"/>
<dbReference type="EMBL" id="JAINDJ010000003">
    <property type="protein sequence ID" value="KAG9453895.1"/>
    <property type="molecule type" value="Genomic_DNA"/>
</dbReference>
<organism evidence="2 3">
    <name type="scientific">Aristolochia fimbriata</name>
    <name type="common">White veined hardy Dutchman's pipe vine</name>
    <dbReference type="NCBI Taxonomy" id="158543"/>
    <lineage>
        <taxon>Eukaryota</taxon>
        <taxon>Viridiplantae</taxon>
        <taxon>Streptophyta</taxon>
        <taxon>Embryophyta</taxon>
        <taxon>Tracheophyta</taxon>
        <taxon>Spermatophyta</taxon>
        <taxon>Magnoliopsida</taxon>
        <taxon>Magnoliidae</taxon>
        <taxon>Piperales</taxon>
        <taxon>Aristolochiaceae</taxon>
        <taxon>Aristolochia</taxon>
    </lineage>
</organism>
<evidence type="ECO:0000313" key="3">
    <source>
        <dbReference type="Proteomes" id="UP000825729"/>
    </source>
</evidence>
<sequence length="157" mass="18107">MMMEDEREFFHGSVRRRGSWELEVILHSAVHIDLPLPDLTTAPSYYVCARVDERVRTTRKRDWFSWANVVWEERFTMEVSSQPSEEWLYLELVREGALQDPGSSTGQAVVGRAVVPLITSKKLRVPLHKPEGSNGGYLFVTLKLRERVVCPAYNFLP</sequence>
<accession>A0AAV7F0I2</accession>
<dbReference type="InterPro" id="IPR000008">
    <property type="entry name" value="C2_dom"/>
</dbReference>
<name>A0AAV7F0I2_ARIFI</name>
<evidence type="ECO:0000259" key="1">
    <source>
        <dbReference type="PROSITE" id="PS50004"/>
    </source>
</evidence>
<dbReference type="AlphaFoldDB" id="A0AAV7F0I2"/>
<dbReference type="InterPro" id="IPR035892">
    <property type="entry name" value="C2_domain_sf"/>
</dbReference>